<keyword evidence="4" id="KW-1185">Reference proteome</keyword>
<organism evidence="3 4">
    <name type="scientific">Trypanosoma cruzi (strain CL Brener)</name>
    <dbReference type="NCBI Taxonomy" id="353153"/>
    <lineage>
        <taxon>Eukaryota</taxon>
        <taxon>Discoba</taxon>
        <taxon>Euglenozoa</taxon>
        <taxon>Kinetoplastea</taxon>
        <taxon>Metakinetoplastina</taxon>
        <taxon>Trypanosomatida</taxon>
        <taxon>Trypanosomatidae</taxon>
        <taxon>Trypanosoma</taxon>
        <taxon>Schizotrypanum</taxon>
    </lineage>
</organism>
<dbReference type="EMBL" id="AAHK01000356">
    <property type="protein sequence ID" value="EAN93334.1"/>
    <property type="molecule type" value="Genomic_DNA"/>
</dbReference>
<dbReference type="VEuPathDB" id="TriTrypDB:TcCLB.506131.60"/>
<protein>
    <submittedName>
        <fullName evidence="3">Uncharacterized protein</fullName>
    </submittedName>
</protein>
<feature type="chain" id="PRO_5004237138" evidence="2">
    <location>
        <begin position="32"/>
        <end position="128"/>
    </location>
</feature>
<evidence type="ECO:0000256" key="2">
    <source>
        <dbReference type="SAM" id="SignalP"/>
    </source>
</evidence>
<reference evidence="3 4" key="1">
    <citation type="journal article" date="2005" name="Science">
        <title>The genome sequence of Trypanosoma cruzi, etiologic agent of Chagas disease.</title>
        <authorList>
            <person name="El-Sayed N.M."/>
            <person name="Myler P.J."/>
            <person name="Bartholomeu D.C."/>
            <person name="Nilsson D."/>
            <person name="Aggarwal G."/>
            <person name="Tran A.N."/>
            <person name="Ghedin E."/>
            <person name="Worthey E.A."/>
            <person name="Delcher A.L."/>
            <person name="Blandin G."/>
            <person name="Westenberger S.J."/>
            <person name="Caler E."/>
            <person name="Cerqueira G.C."/>
            <person name="Branche C."/>
            <person name="Haas B."/>
            <person name="Anupama A."/>
            <person name="Arner E."/>
            <person name="Aslund L."/>
            <person name="Attipoe P."/>
            <person name="Bontempi E."/>
            <person name="Bringaud F."/>
            <person name="Burton P."/>
            <person name="Cadag E."/>
            <person name="Campbell D.A."/>
            <person name="Carrington M."/>
            <person name="Crabtree J."/>
            <person name="Darban H."/>
            <person name="da Silveira J.F."/>
            <person name="de Jong P."/>
            <person name="Edwards K."/>
            <person name="Englund P.T."/>
            <person name="Fazelina G."/>
            <person name="Feldblyum T."/>
            <person name="Ferella M."/>
            <person name="Frasch A.C."/>
            <person name="Gull K."/>
            <person name="Horn D."/>
            <person name="Hou L."/>
            <person name="Huang Y."/>
            <person name="Kindlund E."/>
            <person name="Klingbeil M."/>
            <person name="Kluge S."/>
            <person name="Koo H."/>
            <person name="Lacerda D."/>
            <person name="Levin M.J."/>
            <person name="Lorenzi H."/>
            <person name="Louie T."/>
            <person name="Machado C.R."/>
            <person name="McCulloch R."/>
            <person name="McKenna A."/>
            <person name="Mizuno Y."/>
            <person name="Mottram J.C."/>
            <person name="Nelson S."/>
            <person name="Ochaya S."/>
            <person name="Osoegawa K."/>
            <person name="Pai G."/>
            <person name="Parsons M."/>
            <person name="Pentony M."/>
            <person name="Pettersson U."/>
            <person name="Pop M."/>
            <person name="Ramirez J.L."/>
            <person name="Rinta J."/>
            <person name="Robertson L."/>
            <person name="Salzberg S.L."/>
            <person name="Sanchez D.O."/>
            <person name="Seyler A."/>
            <person name="Sharma R."/>
            <person name="Shetty J."/>
            <person name="Simpson A.J."/>
            <person name="Sisk E."/>
            <person name="Tammi M.T."/>
            <person name="Tarleton R."/>
            <person name="Teixeira S."/>
            <person name="Van Aken S."/>
            <person name="Vogt C."/>
            <person name="Ward P.N."/>
            <person name="Wickstead B."/>
            <person name="Wortman J."/>
            <person name="White O."/>
            <person name="Fraser C.M."/>
            <person name="Stuart K.D."/>
            <person name="Andersson B."/>
        </authorList>
    </citation>
    <scope>NUCLEOTIDE SEQUENCE [LARGE SCALE GENOMIC DNA]</scope>
    <source>
        <strain evidence="3 4">CL Brener</strain>
    </source>
</reference>
<gene>
    <name evidence="3" type="ORF">Tc00.1047053506131.60</name>
</gene>
<keyword evidence="2" id="KW-0732">Signal</keyword>
<sequence length="128" mass="14254">MEDAPPPIHGSNTAAAACPFPLLLLLAAAAAVPTLSNGYKREAYINWHVPVSIYIHSACPYTLYQGHAVCTLPLLCWLLMCRHHACIMGWDKKLFDFFWSIQWGVCVRVRGICVVLISLFLFSCFGIV</sequence>
<dbReference type="RefSeq" id="XP_815185.1">
    <property type="nucleotide sequence ID" value="XM_810092.1"/>
</dbReference>
<dbReference type="Proteomes" id="UP000002296">
    <property type="component" value="Unassembled WGS sequence"/>
</dbReference>
<comment type="caution">
    <text evidence="3">The sequence shown here is derived from an EMBL/GenBank/DDBJ whole genome shotgun (WGS) entry which is preliminary data.</text>
</comment>
<keyword evidence="1" id="KW-0812">Transmembrane</keyword>
<dbReference type="KEGG" id="tcr:506131.60"/>
<dbReference type="GeneID" id="3546867"/>
<feature type="signal peptide" evidence="2">
    <location>
        <begin position="1"/>
        <end position="31"/>
    </location>
</feature>
<accession>Q4DLD4</accession>
<evidence type="ECO:0000313" key="4">
    <source>
        <dbReference type="Proteomes" id="UP000002296"/>
    </source>
</evidence>
<evidence type="ECO:0000256" key="1">
    <source>
        <dbReference type="SAM" id="Phobius"/>
    </source>
</evidence>
<name>Q4DLD4_TRYCC</name>
<proteinExistence type="predicted"/>
<keyword evidence="1" id="KW-1133">Transmembrane helix</keyword>
<dbReference type="InParanoid" id="Q4DLD4"/>
<keyword evidence="1" id="KW-0472">Membrane</keyword>
<dbReference type="PaxDb" id="353153-Q4DLD4"/>
<evidence type="ECO:0000313" key="3">
    <source>
        <dbReference type="EMBL" id="EAN93334.1"/>
    </source>
</evidence>
<feature type="transmembrane region" description="Helical" evidence="1">
    <location>
        <begin position="101"/>
        <end position="122"/>
    </location>
</feature>
<dbReference type="AlphaFoldDB" id="Q4DLD4"/>